<dbReference type="Proteomes" id="UP000887566">
    <property type="component" value="Unplaced"/>
</dbReference>
<keyword evidence="2" id="KW-1185">Reference proteome</keyword>
<dbReference type="Pfam" id="PF01928">
    <property type="entry name" value="CYTH"/>
    <property type="match status" value="1"/>
</dbReference>
<accession>A0A914WK24</accession>
<dbReference type="InterPro" id="IPR023577">
    <property type="entry name" value="CYTH_domain"/>
</dbReference>
<evidence type="ECO:0000259" key="1">
    <source>
        <dbReference type="PROSITE" id="PS51707"/>
    </source>
</evidence>
<dbReference type="PANTHER" id="PTHR21028">
    <property type="entry name" value="SI:CH211-156B7.4"/>
    <property type="match status" value="1"/>
</dbReference>
<name>A0A914WK24_9BILA</name>
<dbReference type="GO" id="GO:0016462">
    <property type="term" value="F:pyrophosphatase activity"/>
    <property type="evidence" value="ECO:0007669"/>
    <property type="project" value="UniProtKB-ARBA"/>
</dbReference>
<dbReference type="SUPFAM" id="SSF55154">
    <property type="entry name" value="CYTH-like phosphatases"/>
    <property type="match status" value="1"/>
</dbReference>
<reference evidence="3" key="1">
    <citation type="submission" date="2022-11" db="UniProtKB">
        <authorList>
            <consortium name="WormBaseParasite"/>
        </authorList>
    </citation>
    <scope>IDENTIFICATION</scope>
</reference>
<dbReference type="CDD" id="cd07890">
    <property type="entry name" value="CYTH-like_AC_IV-like"/>
    <property type="match status" value="1"/>
</dbReference>
<dbReference type="AlphaFoldDB" id="A0A914WK24"/>
<organism evidence="2 3">
    <name type="scientific">Plectus sambesii</name>
    <dbReference type="NCBI Taxonomy" id="2011161"/>
    <lineage>
        <taxon>Eukaryota</taxon>
        <taxon>Metazoa</taxon>
        <taxon>Ecdysozoa</taxon>
        <taxon>Nematoda</taxon>
        <taxon>Chromadorea</taxon>
        <taxon>Plectida</taxon>
        <taxon>Plectina</taxon>
        <taxon>Plectoidea</taxon>
        <taxon>Plectidae</taxon>
        <taxon>Plectus</taxon>
    </lineage>
</organism>
<dbReference type="NCBIfam" id="TIGR00318">
    <property type="entry name" value="cyaB"/>
    <property type="match status" value="1"/>
</dbReference>
<dbReference type="InterPro" id="IPR008173">
    <property type="entry name" value="Adenylyl_cyclase_CyaB"/>
</dbReference>
<dbReference type="Gene3D" id="2.40.320.10">
    <property type="entry name" value="Hypothetical Protein Pfu-838710-001"/>
    <property type="match status" value="1"/>
</dbReference>
<proteinExistence type="predicted"/>
<protein>
    <submittedName>
        <fullName evidence="3">CYTH domain-containing protein</fullName>
    </submittedName>
</protein>
<dbReference type="InterPro" id="IPR033469">
    <property type="entry name" value="CYTH-like_dom_sf"/>
</dbReference>
<dbReference type="PANTHER" id="PTHR21028:SF2">
    <property type="entry name" value="CYTH DOMAIN-CONTAINING PROTEIN"/>
    <property type="match status" value="1"/>
</dbReference>
<evidence type="ECO:0000313" key="3">
    <source>
        <dbReference type="WBParaSite" id="PSAMB.scaffold435size51417.g5773.t1"/>
    </source>
</evidence>
<feature type="domain" description="CYTH" evidence="1">
    <location>
        <begin position="23"/>
        <end position="191"/>
    </location>
</feature>
<dbReference type="PROSITE" id="PS51707">
    <property type="entry name" value="CYTH"/>
    <property type="match status" value="1"/>
</dbReference>
<sequence>MFSQWNSVLLQTPNIFPSKRKMDRNVVVKARVDDYEKIEELIFHFTDSLGSVAVQEDVYFNVTQGRMKLRITYPNRNGQLIYYRRPNTVGPKISESRVTEVEDAVSLKNLLCLALDQLGAVQKRRRVYVKDKLRINLDEVEGVGCFVELAVALADMDTEKCGIEHVKRVMKALQIDKPSLVPFAYLDLIMENNNDI</sequence>
<dbReference type="WBParaSite" id="PSAMB.scaffold435size51417.g5773.t1">
    <property type="protein sequence ID" value="PSAMB.scaffold435size51417.g5773.t1"/>
    <property type="gene ID" value="PSAMB.scaffold435size51417.g5773"/>
</dbReference>
<evidence type="ECO:0000313" key="2">
    <source>
        <dbReference type="Proteomes" id="UP000887566"/>
    </source>
</evidence>